<dbReference type="SUPFAM" id="SSF56399">
    <property type="entry name" value="ADP-ribosylation"/>
    <property type="match status" value="1"/>
</dbReference>
<gene>
    <name evidence="6" type="ORF">IZO911_LOCUS29594</name>
</gene>
<feature type="domain" description="ADP ribosyltransferase" evidence="5">
    <location>
        <begin position="241"/>
        <end position="393"/>
    </location>
</feature>
<comment type="subcellular location">
    <subcellularLocation>
        <location evidence="4">Cytoplasm</location>
        <location evidence="4">Cytoskeleton</location>
    </subcellularLocation>
</comment>
<dbReference type="InterPro" id="IPR011990">
    <property type="entry name" value="TPR-like_helical_dom_sf"/>
</dbReference>
<organism evidence="6 7">
    <name type="scientific">Adineta steineri</name>
    <dbReference type="NCBI Taxonomy" id="433720"/>
    <lineage>
        <taxon>Eukaryota</taxon>
        <taxon>Metazoa</taxon>
        <taxon>Spiralia</taxon>
        <taxon>Gnathifera</taxon>
        <taxon>Rotifera</taxon>
        <taxon>Eurotatoria</taxon>
        <taxon>Bdelloidea</taxon>
        <taxon>Adinetida</taxon>
        <taxon>Adinetidae</taxon>
        <taxon>Adineta</taxon>
    </lineage>
</organism>
<evidence type="ECO:0000256" key="3">
    <source>
        <dbReference type="PROSITE-ProRule" id="PRU00339"/>
    </source>
</evidence>
<dbReference type="PANTHER" id="PTHR45641">
    <property type="entry name" value="TETRATRICOPEPTIDE REPEAT PROTEIN (AFU_ORTHOLOGUE AFUA_6G03870)"/>
    <property type="match status" value="1"/>
</dbReference>
<feature type="repeat" description="TPR" evidence="3">
    <location>
        <begin position="458"/>
        <end position="491"/>
    </location>
</feature>
<dbReference type="InterPro" id="IPR003540">
    <property type="entry name" value="ADP-ribosyltransferase"/>
</dbReference>
<feature type="repeat" description="TPR" evidence="3">
    <location>
        <begin position="668"/>
        <end position="701"/>
    </location>
</feature>
<reference evidence="6" key="1">
    <citation type="submission" date="2021-02" db="EMBL/GenBank/DDBJ databases">
        <authorList>
            <person name="Nowell W R."/>
        </authorList>
    </citation>
    <scope>NUCLEOTIDE SEQUENCE</scope>
</reference>
<feature type="repeat" description="TPR" evidence="3">
    <location>
        <begin position="542"/>
        <end position="575"/>
    </location>
</feature>
<keyword evidence="4" id="KW-0963">Cytoplasm</keyword>
<dbReference type="Proteomes" id="UP000663860">
    <property type="component" value="Unassembled WGS sequence"/>
</dbReference>
<comment type="subunit">
    <text evidence="4">Oligomeric complex composed of two heavy chains and two light chains.</text>
</comment>
<dbReference type="Pfam" id="PF13374">
    <property type="entry name" value="TPR_10"/>
    <property type="match status" value="1"/>
</dbReference>
<dbReference type="EMBL" id="CAJNOE010000445">
    <property type="protein sequence ID" value="CAF1218879.1"/>
    <property type="molecule type" value="Genomic_DNA"/>
</dbReference>
<sequence>MSGSESNTRASLSSNATIIPSNAIQQRRRVVRNYSLLCLDECMDEANQEYQNILAQLKTNTDNIKVFKQRDECVDFLTDAEEDIMSFLVLENTMARHILPLMNDIPQLHSVYIFSNIKSQHEEWTTKWQKVSGVHTNTEDLCQALKIDIKKCNQDSIAMSFITVNEMTSTDNSNQLEPTFMYTQIFKEIILDMEHDKQAIKQFITYCRQHDCGSAKTIDQFENEYHTRSPIWWYTSPSFIYSMLNYALRSMEGDTIIDMGFFIHDLHQQIQQLHQQQVHSYHGKPFIVYRGQGLSKTNFEKLQKTNGALLSFNNFLSTSTEQNISLVFAHSTLDNVDTIGILFKMLIDPRVKSVPFASIKHMSYYNEEEEILFSMHTVFRMGAIKQLDSNKELYEVEIRLTSDDDQQLRLLTDRIREEVDGIGWERLGKLLLTIGQFNKAEELYHVLLERTSDEGEKQHYYNQLGSVKHDQGDYEKAIWYHEQGLEIKQKTLPSNHPKLATSYNNIGLVYNNMGEYSKALTFYEQGLEIVQKTLPSNHPDLATSYNNIGTVYTKMGKYSKALSYLEKALEIDRNSLPSNHPLLANSYSSIGSVYNSMKEYSKALTFHEKAFEILQKALPSDHPHLAGTYNNIGLVYNNMGEYSKAHSSHEKALEIYQKTLPLNHHHLATSYSNIGLVYYDTKDYSKALTFYEKAFEILQKTLPSNHPHLATIYNNIAKVYYNVKDYSKVLSYSERALNIFQRALPSSHPDIADVKNSIKIVKKEL</sequence>
<protein>
    <recommendedName>
        <fullName evidence="4">Kinesin light chain</fullName>
    </recommendedName>
</protein>
<evidence type="ECO:0000256" key="4">
    <source>
        <dbReference type="RuleBase" id="RU367020"/>
    </source>
</evidence>
<keyword evidence="2 3" id="KW-0802">TPR repeat</keyword>
<evidence type="ECO:0000259" key="5">
    <source>
        <dbReference type="Pfam" id="PF03496"/>
    </source>
</evidence>
<dbReference type="PANTHER" id="PTHR45641:SF19">
    <property type="entry name" value="NEPHROCYSTIN-3"/>
    <property type="match status" value="1"/>
</dbReference>
<dbReference type="InterPro" id="IPR019734">
    <property type="entry name" value="TPR_rpt"/>
</dbReference>
<keyword evidence="4" id="KW-0206">Cytoskeleton</keyword>
<dbReference type="SUPFAM" id="SSF48452">
    <property type="entry name" value="TPR-like"/>
    <property type="match status" value="1"/>
</dbReference>
<keyword evidence="4" id="KW-0505">Motor protein</keyword>
<keyword evidence="4" id="KW-0493">Microtubule</keyword>
<proteinExistence type="inferred from homology"/>
<dbReference type="SMART" id="SM00028">
    <property type="entry name" value="TPR"/>
    <property type="match status" value="8"/>
</dbReference>
<dbReference type="Pfam" id="PF13424">
    <property type="entry name" value="TPR_12"/>
    <property type="match status" value="3"/>
</dbReference>
<evidence type="ECO:0000313" key="6">
    <source>
        <dbReference type="EMBL" id="CAF1218879.1"/>
    </source>
</evidence>
<comment type="function">
    <text evidence="4">Kinesin is a microtubule-associated force-producing protein that play a role in organelle transport.</text>
</comment>
<comment type="similarity">
    <text evidence="4">Belongs to the kinesin light chain family.</text>
</comment>
<evidence type="ECO:0000313" key="7">
    <source>
        <dbReference type="Proteomes" id="UP000663860"/>
    </source>
</evidence>
<dbReference type="GO" id="GO:0005874">
    <property type="term" value="C:microtubule"/>
    <property type="evidence" value="ECO:0007669"/>
    <property type="project" value="UniProtKB-UniRule"/>
</dbReference>
<comment type="caution">
    <text evidence="6">The sequence shown here is derived from an EMBL/GenBank/DDBJ whole genome shotgun (WGS) entry which is preliminary data.</text>
</comment>
<evidence type="ECO:0000256" key="1">
    <source>
        <dbReference type="ARBA" id="ARBA00022737"/>
    </source>
</evidence>
<feature type="repeat" description="TPR" evidence="3">
    <location>
        <begin position="626"/>
        <end position="659"/>
    </location>
</feature>
<feature type="repeat" description="TPR" evidence="3">
    <location>
        <begin position="500"/>
        <end position="533"/>
    </location>
</feature>
<evidence type="ECO:0000256" key="2">
    <source>
        <dbReference type="ARBA" id="ARBA00022803"/>
    </source>
</evidence>
<dbReference type="Pfam" id="PF03496">
    <property type="entry name" value="ADPrib_exo_Tox"/>
    <property type="match status" value="1"/>
</dbReference>
<dbReference type="PROSITE" id="PS51996">
    <property type="entry name" value="TR_MART"/>
    <property type="match status" value="1"/>
</dbReference>
<dbReference type="Gene3D" id="1.25.40.10">
    <property type="entry name" value="Tetratricopeptide repeat domain"/>
    <property type="match status" value="2"/>
</dbReference>
<dbReference type="GO" id="GO:0005871">
    <property type="term" value="C:kinesin complex"/>
    <property type="evidence" value="ECO:0007669"/>
    <property type="project" value="UniProtKB-UniRule"/>
</dbReference>
<dbReference type="PROSITE" id="PS50005">
    <property type="entry name" value="TPR"/>
    <property type="match status" value="7"/>
</dbReference>
<feature type="repeat" description="TPR" evidence="3">
    <location>
        <begin position="584"/>
        <end position="617"/>
    </location>
</feature>
<keyword evidence="1" id="KW-0677">Repeat</keyword>
<dbReference type="PRINTS" id="PR00381">
    <property type="entry name" value="KINESINLIGHT"/>
</dbReference>
<accession>A0A814XM92</accession>
<name>A0A814XM92_9BILA</name>
<dbReference type="Gene3D" id="3.90.176.10">
    <property type="entry name" value="Toxin ADP-ribosyltransferase, Chain A, domain 1"/>
    <property type="match status" value="1"/>
</dbReference>
<feature type="repeat" description="TPR" evidence="3">
    <location>
        <begin position="710"/>
        <end position="743"/>
    </location>
</feature>
<dbReference type="PROSITE" id="PS50293">
    <property type="entry name" value="TPR_REGION"/>
    <property type="match status" value="3"/>
</dbReference>
<dbReference type="AlphaFoldDB" id="A0A814XM92"/>
<dbReference type="GO" id="GO:0005576">
    <property type="term" value="C:extracellular region"/>
    <property type="evidence" value="ECO:0007669"/>
    <property type="project" value="InterPro"/>
</dbReference>